<dbReference type="GO" id="GO:0015768">
    <property type="term" value="P:maltose transport"/>
    <property type="evidence" value="ECO:0007669"/>
    <property type="project" value="TreeGrafter"/>
</dbReference>
<evidence type="ECO:0000256" key="3">
    <source>
        <dbReference type="ARBA" id="ARBA00022729"/>
    </source>
</evidence>
<gene>
    <name evidence="6" type="primary">cycB_7</name>
    <name evidence="6" type="ORF">PMF13cell1_05329</name>
</gene>
<organism evidence="6 7">
    <name type="scientific">Blautia producta</name>
    <dbReference type="NCBI Taxonomy" id="33035"/>
    <lineage>
        <taxon>Bacteria</taxon>
        <taxon>Bacillati</taxon>
        <taxon>Bacillota</taxon>
        <taxon>Clostridia</taxon>
        <taxon>Lachnospirales</taxon>
        <taxon>Lachnospiraceae</taxon>
        <taxon>Blautia</taxon>
    </lineage>
</organism>
<dbReference type="SUPFAM" id="SSF53850">
    <property type="entry name" value="Periplasmic binding protein-like II"/>
    <property type="match status" value="1"/>
</dbReference>
<evidence type="ECO:0000256" key="5">
    <source>
        <dbReference type="SAM" id="SignalP"/>
    </source>
</evidence>
<proteinExistence type="inferred from homology"/>
<feature type="compositionally biased region" description="Basic and acidic residues" evidence="4">
    <location>
        <begin position="25"/>
        <end position="53"/>
    </location>
</feature>
<name>A0A4P6M694_9FIRM</name>
<evidence type="ECO:0000256" key="2">
    <source>
        <dbReference type="ARBA" id="ARBA00022448"/>
    </source>
</evidence>
<dbReference type="KEGG" id="bpro:PMF13cell1_05329"/>
<evidence type="ECO:0000256" key="1">
    <source>
        <dbReference type="ARBA" id="ARBA00008520"/>
    </source>
</evidence>
<dbReference type="GO" id="GO:1901982">
    <property type="term" value="F:maltose binding"/>
    <property type="evidence" value="ECO:0007669"/>
    <property type="project" value="TreeGrafter"/>
</dbReference>
<evidence type="ECO:0000256" key="4">
    <source>
        <dbReference type="SAM" id="MobiDB-lite"/>
    </source>
</evidence>
<dbReference type="AlphaFoldDB" id="A0A4P6M694"/>
<dbReference type="RefSeq" id="WP_130182715.1">
    <property type="nucleotide sequence ID" value="NZ_CP035945.1"/>
</dbReference>
<dbReference type="PROSITE" id="PS51257">
    <property type="entry name" value="PROKAR_LIPOPROTEIN"/>
    <property type="match status" value="1"/>
</dbReference>
<feature type="chain" id="PRO_5038904438" evidence="5">
    <location>
        <begin position="20"/>
        <end position="443"/>
    </location>
</feature>
<accession>A0A4P6M694</accession>
<keyword evidence="3 5" id="KW-0732">Signal</keyword>
<feature type="region of interest" description="Disordered" evidence="4">
    <location>
        <begin position="24"/>
        <end position="57"/>
    </location>
</feature>
<dbReference type="CDD" id="cd14748">
    <property type="entry name" value="PBP2_UgpB"/>
    <property type="match status" value="1"/>
</dbReference>
<sequence>MKRRMVVLLAGCMVITALAGCGNTKGEEKASKTEGNEKQEDTEKKEDIQKGSDAENSVSGEVTMWTGTWNDGLMDTLLEGFYKEYPDVKVNFEYLPWDGMEDKYLSALQAEAGPDVLDMAIAWTIPYASMGKLQKLDEYIEKNSIDVSDYYEGAVKTLYVDGSYYALPYRSETMCLFYNKDLFETAGLDPESPPATWEELRDDAVKLTGGDVYGFGLCGSNAGNTTAQFYSMMFSKEVSLLNEDMTEAAFNTKDGLDAFSFWADLYLKDAVVPKSVLENDNTTNRNLFAEGKLAMFVSGSYDIEPIMEANPDMNMGFALCPGFEGETSAAQLGGWNLGMSNTCKNPDAAFALMSYLASPEVSVDFSSTFSSCKSAVSNEKYADESLKVFIEAINYGVPLPGSPHMNQITDILYNEAQAVLSGSKDAETALADAEVSVNKALDN</sequence>
<dbReference type="InterPro" id="IPR006059">
    <property type="entry name" value="SBP"/>
</dbReference>
<comment type="similarity">
    <text evidence="1">Belongs to the bacterial solute-binding protein 1 family.</text>
</comment>
<reference evidence="6 7" key="1">
    <citation type="submission" date="2019-01" db="EMBL/GenBank/DDBJ databases">
        <title>PMF-metabolizing Aryl O-demethylase.</title>
        <authorList>
            <person name="Kim M."/>
        </authorList>
    </citation>
    <scope>NUCLEOTIDE SEQUENCE [LARGE SCALE GENOMIC DNA]</scope>
    <source>
        <strain evidence="6 7">PMF1</strain>
    </source>
</reference>
<dbReference type="Proteomes" id="UP000289794">
    <property type="component" value="Chromosome"/>
</dbReference>
<evidence type="ECO:0000313" key="7">
    <source>
        <dbReference type="Proteomes" id="UP000289794"/>
    </source>
</evidence>
<evidence type="ECO:0000313" key="6">
    <source>
        <dbReference type="EMBL" id="QBE99735.1"/>
    </source>
</evidence>
<dbReference type="Gene3D" id="3.40.190.10">
    <property type="entry name" value="Periplasmic binding protein-like II"/>
    <property type="match status" value="2"/>
</dbReference>
<feature type="signal peptide" evidence="5">
    <location>
        <begin position="1"/>
        <end position="19"/>
    </location>
</feature>
<dbReference type="Pfam" id="PF01547">
    <property type="entry name" value="SBP_bac_1"/>
    <property type="match status" value="1"/>
</dbReference>
<dbReference type="PANTHER" id="PTHR30061">
    <property type="entry name" value="MALTOSE-BINDING PERIPLASMIC PROTEIN"/>
    <property type="match status" value="1"/>
</dbReference>
<dbReference type="EMBL" id="CP035945">
    <property type="protein sequence ID" value="QBE99735.1"/>
    <property type="molecule type" value="Genomic_DNA"/>
</dbReference>
<dbReference type="GO" id="GO:0042956">
    <property type="term" value="P:maltodextrin transmembrane transport"/>
    <property type="evidence" value="ECO:0007669"/>
    <property type="project" value="TreeGrafter"/>
</dbReference>
<protein>
    <submittedName>
        <fullName evidence="6">Cyclodextrin-binding protein</fullName>
    </submittedName>
</protein>
<keyword evidence="2" id="KW-0813">Transport</keyword>
<dbReference type="GO" id="GO:0055052">
    <property type="term" value="C:ATP-binding cassette (ABC) transporter complex, substrate-binding subunit-containing"/>
    <property type="evidence" value="ECO:0007669"/>
    <property type="project" value="TreeGrafter"/>
</dbReference>
<dbReference type="PANTHER" id="PTHR30061:SF50">
    <property type="entry name" value="MALTOSE_MALTODEXTRIN-BINDING PERIPLASMIC PROTEIN"/>
    <property type="match status" value="1"/>
</dbReference>